<evidence type="ECO:0000313" key="2">
    <source>
        <dbReference type="EMBL" id="MEJ8281210.1"/>
    </source>
</evidence>
<evidence type="ECO:0000256" key="1">
    <source>
        <dbReference type="SAM" id="Phobius"/>
    </source>
</evidence>
<evidence type="ECO:0008006" key="4">
    <source>
        <dbReference type="Google" id="ProtNLM"/>
    </source>
</evidence>
<dbReference type="RefSeq" id="WP_340293195.1">
    <property type="nucleotide sequence ID" value="NZ_JBBJUP010000017.1"/>
</dbReference>
<evidence type="ECO:0000313" key="3">
    <source>
        <dbReference type="Proteomes" id="UP001364211"/>
    </source>
</evidence>
<organism evidence="2 3">
    <name type="scientific">Pseudonocardia spirodelae</name>
    <dbReference type="NCBI Taxonomy" id="3133431"/>
    <lineage>
        <taxon>Bacteria</taxon>
        <taxon>Bacillati</taxon>
        <taxon>Actinomycetota</taxon>
        <taxon>Actinomycetes</taxon>
        <taxon>Pseudonocardiales</taxon>
        <taxon>Pseudonocardiaceae</taxon>
        <taxon>Pseudonocardia</taxon>
    </lineage>
</organism>
<accession>A0ABU8TCQ0</accession>
<keyword evidence="3" id="KW-1185">Reference proteome</keyword>
<feature type="transmembrane region" description="Helical" evidence="1">
    <location>
        <begin position="221"/>
        <end position="242"/>
    </location>
</feature>
<feature type="transmembrane region" description="Helical" evidence="1">
    <location>
        <begin position="181"/>
        <end position="201"/>
    </location>
</feature>
<dbReference type="Proteomes" id="UP001364211">
    <property type="component" value="Unassembled WGS sequence"/>
</dbReference>
<feature type="transmembrane region" description="Helical" evidence="1">
    <location>
        <begin position="35"/>
        <end position="54"/>
    </location>
</feature>
<gene>
    <name evidence="2" type="ORF">WJX68_19875</name>
</gene>
<feature type="transmembrane region" description="Helical" evidence="1">
    <location>
        <begin position="151"/>
        <end position="174"/>
    </location>
</feature>
<dbReference type="EMBL" id="JBBJUP010000017">
    <property type="protein sequence ID" value="MEJ8281210.1"/>
    <property type="molecule type" value="Genomic_DNA"/>
</dbReference>
<name>A0ABU8TCQ0_9PSEU</name>
<comment type="caution">
    <text evidence="2">The sequence shown here is derived from an EMBL/GenBank/DDBJ whole genome shotgun (WGS) entry which is preliminary data.</text>
</comment>
<feature type="transmembrane region" description="Helical" evidence="1">
    <location>
        <begin position="105"/>
        <end position="126"/>
    </location>
</feature>
<proteinExistence type="predicted"/>
<feature type="transmembrane region" description="Helical" evidence="1">
    <location>
        <begin position="66"/>
        <end position="84"/>
    </location>
</feature>
<reference evidence="2 3" key="1">
    <citation type="submission" date="2024-03" db="EMBL/GenBank/DDBJ databases">
        <title>Draft genome sequence of Pseudonocardia sp. DW16-2.</title>
        <authorList>
            <person name="Duangmal K."/>
        </authorList>
    </citation>
    <scope>NUCLEOTIDE SEQUENCE [LARGE SCALE GENOMIC DNA]</scope>
    <source>
        <strain evidence="2 3">DW16-2</strain>
    </source>
</reference>
<keyword evidence="1" id="KW-1133">Transmembrane helix</keyword>
<keyword evidence="1" id="KW-0812">Transmembrane</keyword>
<keyword evidence="1" id="KW-0472">Membrane</keyword>
<protein>
    <recommendedName>
        <fullName evidence="4">ABC transporter permease</fullName>
    </recommendedName>
</protein>
<sequence>MSTSTVTEPPEVTTGGRIATVLRLTGVDARVRMSVPWLILGAIFLVNVAIWWAVRASSDDGGQGTTGALTALFFIIGSTYLVTMTQTMPFALSLGITRRHFYAGVVVRLAGETLVHAVALTALLLLERATDGWGLRMGFFSLGFVPPLNPLLQVLCFWVPLLSIGTLFLLFGAVFRRWGQYGVWALAVAGVLAAGLAVFWVTWQSAWPAVGRFFTGTPVPVLLAVHPLVLAAVAVAVGYLVVRRARV</sequence>